<dbReference type="Proteomes" id="UP000000263">
    <property type="component" value="Chromosome"/>
</dbReference>
<dbReference type="eggNOG" id="COG4118">
    <property type="taxonomic scope" value="Bacteria"/>
</dbReference>
<dbReference type="AlphaFoldDB" id="A7NQ87"/>
<keyword evidence="3" id="KW-1185">Reference proteome</keyword>
<dbReference type="EMBL" id="CP000804">
    <property type="protein sequence ID" value="ABU59733.1"/>
    <property type="molecule type" value="Genomic_DNA"/>
</dbReference>
<evidence type="ECO:0000313" key="2">
    <source>
        <dbReference type="EMBL" id="ABU59733.1"/>
    </source>
</evidence>
<dbReference type="RefSeq" id="WP_012122156.1">
    <property type="nucleotide sequence ID" value="NC_009767.1"/>
</dbReference>
<dbReference type="HOGENOM" id="CLU_163140_3_2_0"/>
<dbReference type="OrthoDB" id="9800503at2"/>
<gene>
    <name evidence="2" type="ordered locus">Rcas_3686</name>
</gene>
<organism evidence="2 3">
    <name type="scientific">Roseiflexus castenholzii (strain DSM 13941 / HLO8)</name>
    <dbReference type="NCBI Taxonomy" id="383372"/>
    <lineage>
        <taxon>Bacteria</taxon>
        <taxon>Bacillati</taxon>
        <taxon>Chloroflexota</taxon>
        <taxon>Chloroflexia</taxon>
        <taxon>Chloroflexales</taxon>
        <taxon>Roseiflexineae</taxon>
        <taxon>Roseiflexaceae</taxon>
        <taxon>Roseiflexus</taxon>
    </lineage>
</organism>
<dbReference type="SUPFAM" id="SSF143120">
    <property type="entry name" value="YefM-like"/>
    <property type="match status" value="1"/>
</dbReference>
<comment type="similarity">
    <text evidence="1">Belongs to the phD/YefM antitoxin family.</text>
</comment>
<proteinExistence type="inferred from homology"/>
<dbReference type="InterPro" id="IPR036165">
    <property type="entry name" value="YefM-like_sf"/>
</dbReference>
<evidence type="ECO:0000256" key="1">
    <source>
        <dbReference type="ARBA" id="ARBA00009981"/>
    </source>
</evidence>
<reference evidence="2 3" key="1">
    <citation type="submission" date="2007-08" db="EMBL/GenBank/DDBJ databases">
        <title>Complete sequence of Roseiflexus castenholzii DSM 13941.</title>
        <authorList>
            <consortium name="US DOE Joint Genome Institute"/>
            <person name="Copeland A."/>
            <person name="Lucas S."/>
            <person name="Lapidus A."/>
            <person name="Barry K."/>
            <person name="Glavina del Rio T."/>
            <person name="Dalin E."/>
            <person name="Tice H."/>
            <person name="Pitluck S."/>
            <person name="Thompson L.S."/>
            <person name="Brettin T."/>
            <person name="Bruce D."/>
            <person name="Detter J.C."/>
            <person name="Han C."/>
            <person name="Tapia R."/>
            <person name="Schmutz J."/>
            <person name="Larimer F."/>
            <person name="Land M."/>
            <person name="Hauser L."/>
            <person name="Kyrpides N."/>
            <person name="Mikhailova N."/>
            <person name="Bryant D.A."/>
            <person name="Hanada S."/>
            <person name="Tsukatani Y."/>
            <person name="Richardson P."/>
        </authorList>
    </citation>
    <scope>NUCLEOTIDE SEQUENCE [LARGE SCALE GENOMIC DNA]</scope>
    <source>
        <strain evidence="3">DSM 13941 / HLO8</strain>
    </source>
</reference>
<accession>A7NQ87</accession>
<dbReference type="STRING" id="383372.Rcas_3686"/>
<protein>
    <submittedName>
        <fullName evidence="2">Prevent-host-death family protein</fullName>
    </submittedName>
</protein>
<sequence length="74" mass="8223">MLQVNLEEAKGRLPELVNAVLKGETVLIVKDLQAIVQLVPVISSMRRQFGSAKELIVMADNFDAPLPDFNPYMP</sequence>
<name>A7NQ87_ROSCS</name>
<evidence type="ECO:0000313" key="3">
    <source>
        <dbReference type="Proteomes" id="UP000000263"/>
    </source>
</evidence>
<dbReference type="KEGG" id="rca:Rcas_3686"/>